<evidence type="ECO:0000313" key="7">
    <source>
        <dbReference type="Proteomes" id="UP000461585"/>
    </source>
</evidence>
<dbReference type="PANTHER" id="PTHR43649:SF31">
    <property type="entry name" value="SN-GLYCEROL-3-PHOSPHATE-BINDING PERIPLASMIC PROTEIN UGPB"/>
    <property type="match status" value="1"/>
</dbReference>
<comment type="subcellular location">
    <subcellularLocation>
        <location evidence="1">Cell envelope</location>
    </subcellularLocation>
</comment>
<dbReference type="PROSITE" id="PS51257">
    <property type="entry name" value="PROKAR_LIPOPROTEIN"/>
    <property type="match status" value="1"/>
</dbReference>
<evidence type="ECO:0000313" key="6">
    <source>
        <dbReference type="EMBL" id="NDL66346.1"/>
    </source>
</evidence>
<dbReference type="Pfam" id="PF01547">
    <property type="entry name" value="SBP_bac_1"/>
    <property type="match status" value="1"/>
</dbReference>
<dbReference type="Proteomes" id="UP000461585">
    <property type="component" value="Unassembled WGS sequence"/>
</dbReference>
<dbReference type="PANTHER" id="PTHR43649">
    <property type="entry name" value="ARABINOSE-BINDING PROTEIN-RELATED"/>
    <property type="match status" value="1"/>
</dbReference>
<proteinExistence type="inferred from homology"/>
<dbReference type="InterPro" id="IPR050490">
    <property type="entry name" value="Bact_solute-bd_prot1"/>
</dbReference>
<organism evidence="6 7">
    <name type="scientific">Anaerotalea alkaliphila</name>
    <dbReference type="NCBI Taxonomy" id="2662126"/>
    <lineage>
        <taxon>Bacteria</taxon>
        <taxon>Bacillati</taxon>
        <taxon>Bacillota</taxon>
        <taxon>Clostridia</taxon>
        <taxon>Eubacteriales</taxon>
        <taxon>Anaerotalea</taxon>
    </lineage>
</organism>
<dbReference type="RefSeq" id="WP_162369077.1">
    <property type="nucleotide sequence ID" value="NZ_JAAEEH010000002.1"/>
</dbReference>
<protein>
    <submittedName>
        <fullName evidence="6">Sugar ABC transporter substrate-binding protein</fullName>
    </submittedName>
</protein>
<evidence type="ECO:0000256" key="4">
    <source>
        <dbReference type="ARBA" id="ARBA00022729"/>
    </source>
</evidence>
<comment type="caution">
    <text evidence="6">The sequence shown here is derived from an EMBL/GenBank/DDBJ whole genome shotgun (WGS) entry which is preliminary data.</text>
</comment>
<sequence>MKAKKLVALFLALTLTLGITACGNSSTTPSGGSQTNGSGGGKGTTITYAIWDKNQEPGMRAIADAFEAQNPGIKVKVEVTGWDEYWTKLEAGATGGVLPDAFWMHINNFRKYADAAMLEPITEGVDMSKFPEGLVDLYTVDGTSYAVPKDFDTIGLWYNKTMFDEKGIPYPDESWDWDKAIEVAKQLTDPSAGVFGLMAGHSAENQQGFYNLIFQNGGHVISEDKKSSGYDLPETIEAVQVWHDLIHEHKVSPPYETLVESSASNLFTSGRVAMVMLGSWMVTELKNNEYSAANADVAVLPQMKQRATVYNGLGNAVSAKSPNKEAALKFVQFTGTEEANLLQAEHVSAIPAYEGTQQPWIDSITTFNVGKYVDMLEYAYIYPTSKTRPRWDVAENDYMRQILSGQLGVEEGCKALASEMNAILADE</sequence>
<dbReference type="SUPFAM" id="SSF53850">
    <property type="entry name" value="Periplasmic binding protein-like II"/>
    <property type="match status" value="1"/>
</dbReference>
<dbReference type="GO" id="GO:0030313">
    <property type="term" value="C:cell envelope"/>
    <property type="evidence" value="ECO:0007669"/>
    <property type="project" value="UniProtKB-SubCell"/>
</dbReference>
<keyword evidence="3" id="KW-0813">Transport</keyword>
<keyword evidence="7" id="KW-1185">Reference proteome</keyword>
<feature type="signal peptide" evidence="5">
    <location>
        <begin position="1"/>
        <end position="21"/>
    </location>
</feature>
<dbReference type="AlphaFoldDB" id="A0A7X5KL11"/>
<keyword evidence="4 5" id="KW-0732">Signal</keyword>
<evidence type="ECO:0000256" key="1">
    <source>
        <dbReference type="ARBA" id="ARBA00004196"/>
    </source>
</evidence>
<accession>A0A7X5KL11</accession>
<reference evidence="6 7" key="1">
    <citation type="submission" date="2020-01" db="EMBL/GenBank/DDBJ databases">
        <title>Anaeroalcalibacter tamaniensis gen. nov., sp. nov., moderately halophilic strictly anaerobic fermenter bacterium from mud volcano of Taman peninsula.</title>
        <authorList>
            <person name="Frolova A."/>
            <person name="Merkel A.Y."/>
            <person name="Slobodkin A.I."/>
        </authorList>
    </citation>
    <scope>NUCLEOTIDE SEQUENCE [LARGE SCALE GENOMIC DNA]</scope>
    <source>
        <strain evidence="6 7">F-3ap</strain>
    </source>
</reference>
<gene>
    <name evidence="6" type="ORF">GXN74_01110</name>
</gene>
<name>A0A7X5KL11_9FIRM</name>
<dbReference type="InterPro" id="IPR006059">
    <property type="entry name" value="SBP"/>
</dbReference>
<feature type="chain" id="PRO_5039114870" evidence="5">
    <location>
        <begin position="22"/>
        <end position="427"/>
    </location>
</feature>
<dbReference type="CDD" id="cd13585">
    <property type="entry name" value="PBP2_TMBP_like"/>
    <property type="match status" value="1"/>
</dbReference>
<dbReference type="EMBL" id="JAAEEH010000002">
    <property type="protein sequence ID" value="NDL66346.1"/>
    <property type="molecule type" value="Genomic_DNA"/>
</dbReference>
<comment type="similarity">
    <text evidence="2">Belongs to the bacterial solute-binding protein 1 family.</text>
</comment>
<dbReference type="Gene3D" id="3.40.190.10">
    <property type="entry name" value="Periplasmic binding protein-like II"/>
    <property type="match status" value="1"/>
</dbReference>
<evidence type="ECO:0000256" key="3">
    <source>
        <dbReference type="ARBA" id="ARBA00022448"/>
    </source>
</evidence>
<evidence type="ECO:0000256" key="5">
    <source>
        <dbReference type="SAM" id="SignalP"/>
    </source>
</evidence>
<evidence type="ECO:0000256" key="2">
    <source>
        <dbReference type="ARBA" id="ARBA00008520"/>
    </source>
</evidence>